<dbReference type="SUPFAM" id="SSF53223">
    <property type="entry name" value="Aminoacid dehydrogenase-like, N-terminal domain"/>
    <property type="match status" value="1"/>
</dbReference>
<feature type="non-terminal residue" evidence="3">
    <location>
        <position position="96"/>
    </location>
</feature>
<reference evidence="3" key="2">
    <citation type="journal article" date="2021" name="Microbiome">
        <title>Successional dynamics and alternative stable states in a saline activated sludge microbial community over 9 years.</title>
        <authorList>
            <person name="Wang Y."/>
            <person name="Ye J."/>
            <person name="Ju F."/>
            <person name="Liu L."/>
            <person name="Boyd J.A."/>
            <person name="Deng Y."/>
            <person name="Parks D.H."/>
            <person name="Jiang X."/>
            <person name="Yin X."/>
            <person name="Woodcroft B.J."/>
            <person name="Tyson G.W."/>
            <person name="Hugenholtz P."/>
            <person name="Polz M.F."/>
            <person name="Zhang T."/>
        </authorList>
    </citation>
    <scope>NUCLEOTIDE SEQUENCE</scope>
    <source>
        <strain evidence="3">HKST-UBA10</strain>
    </source>
</reference>
<dbReference type="EMBL" id="JAGQLG010000086">
    <property type="protein sequence ID" value="MCA9382226.1"/>
    <property type="molecule type" value="Genomic_DNA"/>
</dbReference>
<dbReference type="InterPro" id="IPR037062">
    <property type="entry name" value="Malic_N_dom_sf"/>
</dbReference>
<organism evidence="3 4">
    <name type="scientific">Candidatus Dojkabacteria bacterium</name>
    <dbReference type="NCBI Taxonomy" id="2099670"/>
    <lineage>
        <taxon>Bacteria</taxon>
        <taxon>Candidatus Dojkabacteria</taxon>
    </lineage>
</organism>
<name>A0A955RHU1_9BACT</name>
<dbReference type="PANTHER" id="PTHR43237:SF4">
    <property type="entry name" value="NADP-DEPENDENT MALIC ENZYME"/>
    <property type="match status" value="1"/>
</dbReference>
<sequence>MDYYKESVRLHKKHNGKLETSLKFPLKDKVDLSLAYTPGVAEISKIVAKDRVKLRKLSMMGNAVAVISNGTAVLGLGDIGPEGAYPVMEGKAVLFK</sequence>
<dbReference type="InterPro" id="IPR046346">
    <property type="entry name" value="Aminoacid_DH-like_N_sf"/>
</dbReference>
<comment type="caution">
    <text evidence="3">The sequence shown here is derived from an EMBL/GenBank/DDBJ whole genome shotgun (WGS) entry which is preliminary data.</text>
</comment>
<dbReference type="SMART" id="SM01274">
    <property type="entry name" value="malic"/>
    <property type="match status" value="1"/>
</dbReference>
<dbReference type="InterPro" id="IPR051674">
    <property type="entry name" value="Malate_Decarboxylase"/>
</dbReference>
<accession>A0A955RHU1</accession>
<dbReference type="GO" id="GO:0004470">
    <property type="term" value="F:malic enzyme activity"/>
    <property type="evidence" value="ECO:0007669"/>
    <property type="project" value="InterPro"/>
</dbReference>
<keyword evidence="1" id="KW-0560">Oxidoreductase</keyword>
<dbReference type="GO" id="GO:0016616">
    <property type="term" value="F:oxidoreductase activity, acting on the CH-OH group of donors, NAD or NADP as acceptor"/>
    <property type="evidence" value="ECO:0007669"/>
    <property type="project" value="InterPro"/>
</dbReference>
<dbReference type="Pfam" id="PF00390">
    <property type="entry name" value="malic"/>
    <property type="match status" value="1"/>
</dbReference>
<evidence type="ECO:0000313" key="4">
    <source>
        <dbReference type="Proteomes" id="UP000782843"/>
    </source>
</evidence>
<evidence type="ECO:0000256" key="1">
    <source>
        <dbReference type="ARBA" id="ARBA00023002"/>
    </source>
</evidence>
<proteinExistence type="predicted"/>
<dbReference type="AlphaFoldDB" id="A0A955RHU1"/>
<evidence type="ECO:0000313" key="3">
    <source>
        <dbReference type="EMBL" id="MCA9382226.1"/>
    </source>
</evidence>
<dbReference type="Gene3D" id="3.40.50.10380">
    <property type="entry name" value="Malic enzyme, N-terminal domain"/>
    <property type="match status" value="1"/>
</dbReference>
<protein>
    <submittedName>
        <fullName evidence="3">NAD-dependent malic enzyme</fullName>
    </submittedName>
</protein>
<dbReference type="PANTHER" id="PTHR43237">
    <property type="entry name" value="NADP-DEPENDENT MALIC ENZYME"/>
    <property type="match status" value="1"/>
</dbReference>
<evidence type="ECO:0000259" key="2">
    <source>
        <dbReference type="SMART" id="SM01274"/>
    </source>
</evidence>
<dbReference type="Proteomes" id="UP000782843">
    <property type="component" value="Unassembled WGS sequence"/>
</dbReference>
<reference evidence="3" key="1">
    <citation type="submission" date="2020-04" db="EMBL/GenBank/DDBJ databases">
        <authorList>
            <person name="Zhang T."/>
        </authorList>
    </citation>
    <scope>NUCLEOTIDE SEQUENCE</scope>
    <source>
        <strain evidence="3">HKST-UBA10</strain>
    </source>
</reference>
<gene>
    <name evidence="3" type="ORF">KC660_02350</name>
</gene>
<dbReference type="InterPro" id="IPR012301">
    <property type="entry name" value="Malic_N_dom"/>
</dbReference>
<feature type="domain" description="Malic enzyme N-terminal" evidence="2">
    <location>
        <begin position="15"/>
        <end position="96"/>
    </location>
</feature>